<evidence type="ECO:0000313" key="1">
    <source>
        <dbReference type="EMBL" id="MEF3077758.1"/>
    </source>
</evidence>
<reference evidence="1 2" key="1">
    <citation type="submission" date="2024-02" db="EMBL/GenBank/DDBJ databases">
        <title>Winogradskyella poriferorum JCM 12885.</title>
        <authorList>
            <person name="Zhang D.-F."/>
            <person name="Fu Z.-Y."/>
        </authorList>
    </citation>
    <scope>NUCLEOTIDE SEQUENCE [LARGE SCALE GENOMIC DNA]</scope>
    <source>
        <strain evidence="1 2">JCM 12885</strain>
    </source>
</reference>
<evidence type="ECO:0000313" key="2">
    <source>
        <dbReference type="Proteomes" id="UP001356704"/>
    </source>
</evidence>
<accession>A0ABU7W1A7</accession>
<dbReference type="RefSeq" id="WP_331808576.1">
    <property type="nucleotide sequence ID" value="NZ_JAZHOU010000001.1"/>
</dbReference>
<name>A0ABU7W1A7_9FLAO</name>
<organism evidence="1 2">
    <name type="scientific">Winogradskyella poriferorum</name>
    <dbReference type="NCBI Taxonomy" id="307627"/>
    <lineage>
        <taxon>Bacteria</taxon>
        <taxon>Pseudomonadati</taxon>
        <taxon>Bacteroidota</taxon>
        <taxon>Flavobacteriia</taxon>
        <taxon>Flavobacteriales</taxon>
        <taxon>Flavobacteriaceae</taxon>
        <taxon>Winogradskyella</taxon>
    </lineage>
</organism>
<gene>
    <name evidence="1" type="ORF">V1468_01970</name>
</gene>
<comment type="caution">
    <text evidence="1">The sequence shown here is derived from an EMBL/GenBank/DDBJ whole genome shotgun (WGS) entry which is preliminary data.</text>
</comment>
<keyword evidence="2" id="KW-1185">Reference proteome</keyword>
<dbReference type="EMBL" id="JAZHOU010000001">
    <property type="protein sequence ID" value="MEF3077758.1"/>
    <property type="molecule type" value="Genomic_DNA"/>
</dbReference>
<proteinExistence type="predicted"/>
<dbReference type="Proteomes" id="UP001356704">
    <property type="component" value="Unassembled WGS sequence"/>
</dbReference>
<protein>
    <submittedName>
        <fullName evidence="1">Uncharacterized protein</fullName>
    </submittedName>
</protein>
<sequence>MSWYSKIKSKIEKNDDSPELKRGQVKQILISEIGKALPEFDFLEYRNGCYTFENVQVINGRNVYEHLHITFALKDRNFSCSVASRINKNYLRSNSYNTGLINRHINLIVLKKGTGVIPVEEAYYFHNGRVKTTKKIIEQIVKDFKKFGKTFLQKQANQFKKSDLLKCGFSFVEKLEIDKAELNDQLEKDLNSGGHLISNIKNETYLKLKSELQNVKGIERDTRKNIPKLTYELLEYYANVK</sequence>